<evidence type="ECO:0000256" key="16">
    <source>
        <dbReference type="RuleBase" id="RU362060"/>
    </source>
</evidence>
<dbReference type="STRING" id="93759.A0A1R3HYU5"/>
<comment type="caution">
    <text evidence="18">The sequence shown here is derived from an EMBL/GenBank/DDBJ whole genome shotgun (WGS) entry which is preliminary data.</text>
</comment>
<dbReference type="OrthoDB" id="2113341at2759"/>
<feature type="binding site" evidence="14">
    <location>
        <position position="153"/>
    </location>
    <ligand>
        <name>Ca(2+)</name>
        <dbReference type="ChEBI" id="CHEBI:29108"/>
        <label>2</label>
    </ligand>
</feature>
<evidence type="ECO:0000256" key="11">
    <source>
        <dbReference type="ARBA" id="ARBA00023157"/>
    </source>
</evidence>
<dbReference type="PRINTS" id="PR00461">
    <property type="entry name" value="PLPEROXIDASE"/>
</dbReference>
<keyword evidence="19" id="KW-1185">Reference proteome</keyword>
<sequence>MAAVVAVAFAFLIMFQISSSPTADPILLLNLKGCDASVLLDSTKNNKAEKDGPPNISLHAFYVIDHAKKAVEAACPAVVSCADILALAARDAVALSGGPNWEVPKGRKDGRVSLATETRQLPAPTFNISQLQQNFGQRGLSMEDLVALSGGHTLGFSHCSSFQNRIHSFNATLDVDPTMNPSFAASLRSVCPAHNKVKNAGSPLDSSNFLFDNAYFKLLLQGKSIFSSDQALLTNPKTKALVTKFASSQEAFEKAFVKSMIKMSSITGGQEIRLNCRVIR</sequence>
<evidence type="ECO:0000256" key="1">
    <source>
        <dbReference type="ARBA" id="ARBA00000189"/>
    </source>
</evidence>
<keyword evidence="16" id="KW-0964">Secreted</keyword>
<evidence type="ECO:0000256" key="3">
    <source>
        <dbReference type="ARBA" id="ARBA00006873"/>
    </source>
</evidence>
<evidence type="ECO:0000256" key="12">
    <source>
        <dbReference type="ARBA" id="ARBA00023180"/>
    </source>
</evidence>
<dbReference type="FunFam" id="1.10.420.10:FF:000006">
    <property type="entry name" value="Peroxidase"/>
    <property type="match status" value="1"/>
</dbReference>
<feature type="chain" id="PRO_5011811553" description="Peroxidase" evidence="16">
    <location>
        <begin position="24"/>
        <end position="280"/>
    </location>
</feature>
<dbReference type="InterPro" id="IPR010255">
    <property type="entry name" value="Haem_peroxidase_sf"/>
</dbReference>
<dbReference type="PRINTS" id="PR00458">
    <property type="entry name" value="PEROXIDASE"/>
</dbReference>
<dbReference type="GO" id="GO:0005576">
    <property type="term" value="C:extracellular region"/>
    <property type="evidence" value="ECO:0007669"/>
    <property type="project" value="UniProtKB-SubCell"/>
</dbReference>
<keyword evidence="16" id="KW-0376">Hydrogen peroxide</keyword>
<feature type="binding site" evidence="14">
    <location>
        <position position="205"/>
    </location>
    <ligand>
        <name>Ca(2+)</name>
        <dbReference type="ChEBI" id="CHEBI:29108"/>
        <label>2</label>
    </ligand>
</feature>
<dbReference type="CDD" id="cd00693">
    <property type="entry name" value="secretory_peroxidase"/>
    <property type="match status" value="1"/>
</dbReference>
<proteinExistence type="inferred from homology"/>
<keyword evidence="12" id="KW-0325">Glycoprotein</keyword>
<keyword evidence="16" id="KW-0732">Signal</keyword>
<keyword evidence="8 14" id="KW-0106">Calcium</keyword>
<evidence type="ECO:0000256" key="2">
    <source>
        <dbReference type="ARBA" id="ARBA00002322"/>
    </source>
</evidence>
<dbReference type="PROSITE" id="PS00435">
    <property type="entry name" value="PEROXIDASE_1"/>
    <property type="match status" value="1"/>
</dbReference>
<dbReference type="InterPro" id="IPR033905">
    <property type="entry name" value="Secretory_peroxidase"/>
</dbReference>
<organism evidence="18 19">
    <name type="scientific">Corchorus olitorius</name>
    <dbReference type="NCBI Taxonomy" id="93759"/>
    <lineage>
        <taxon>Eukaryota</taxon>
        <taxon>Viridiplantae</taxon>
        <taxon>Streptophyta</taxon>
        <taxon>Embryophyta</taxon>
        <taxon>Tracheophyta</taxon>
        <taxon>Spermatophyta</taxon>
        <taxon>Magnoliopsida</taxon>
        <taxon>eudicotyledons</taxon>
        <taxon>Gunneridae</taxon>
        <taxon>Pentapetalae</taxon>
        <taxon>rosids</taxon>
        <taxon>malvids</taxon>
        <taxon>Malvales</taxon>
        <taxon>Malvaceae</taxon>
        <taxon>Grewioideae</taxon>
        <taxon>Apeibeae</taxon>
        <taxon>Corchorus</taxon>
    </lineage>
</organism>
<comment type="subcellular location">
    <subcellularLocation>
        <location evidence="16">Secreted</location>
    </subcellularLocation>
</comment>
<comment type="catalytic activity">
    <reaction evidence="1 16">
        <text>2 a phenolic donor + H2O2 = 2 a phenolic radical donor + 2 H2O</text>
        <dbReference type="Rhea" id="RHEA:56136"/>
        <dbReference type="ChEBI" id="CHEBI:15377"/>
        <dbReference type="ChEBI" id="CHEBI:16240"/>
        <dbReference type="ChEBI" id="CHEBI:139520"/>
        <dbReference type="ChEBI" id="CHEBI:139521"/>
        <dbReference type="EC" id="1.11.1.7"/>
    </reaction>
</comment>
<feature type="binding site" evidence="14">
    <location>
        <position position="35"/>
    </location>
    <ligand>
        <name>Ca(2+)</name>
        <dbReference type="ChEBI" id="CHEBI:29108"/>
        <label>1</label>
    </ligand>
</feature>
<evidence type="ECO:0000256" key="4">
    <source>
        <dbReference type="ARBA" id="ARBA00012313"/>
    </source>
</evidence>
<reference evidence="19" key="1">
    <citation type="submission" date="2013-09" db="EMBL/GenBank/DDBJ databases">
        <title>Corchorus olitorius genome sequencing.</title>
        <authorList>
            <person name="Alam M."/>
            <person name="Haque M.S."/>
            <person name="Islam M.S."/>
            <person name="Emdad E.M."/>
            <person name="Islam M.M."/>
            <person name="Ahmed B."/>
            <person name="Halim A."/>
            <person name="Hossen Q.M.M."/>
            <person name="Hossain M.Z."/>
            <person name="Ahmed R."/>
            <person name="Khan M.M."/>
            <person name="Islam R."/>
            <person name="Rashid M.M."/>
            <person name="Khan S.A."/>
            <person name="Rahman M.S."/>
            <person name="Alam M."/>
            <person name="Yahiya A.S."/>
            <person name="Khan M.S."/>
            <person name="Azam M.S."/>
            <person name="Haque T."/>
            <person name="Lashkar M.Z.H."/>
            <person name="Akhand A.I."/>
            <person name="Morshed G."/>
            <person name="Roy S."/>
            <person name="Uddin K.S."/>
            <person name="Rabeya T."/>
            <person name="Hossain A.S."/>
            <person name="Chowdhury A."/>
            <person name="Snigdha A.R."/>
            <person name="Mortoza M.S."/>
            <person name="Matin S.A."/>
            <person name="Hoque S.M.E."/>
            <person name="Islam M.K."/>
            <person name="Roy D.K."/>
            <person name="Haider R."/>
            <person name="Moosa M.M."/>
            <person name="Elias S.M."/>
            <person name="Hasan A.M."/>
            <person name="Jahan S."/>
            <person name="Shafiuddin M."/>
            <person name="Mahmood N."/>
            <person name="Shommy N.S."/>
        </authorList>
    </citation>
    <scope>NUCLEOTIDE SEQUENCE [LARGE SCALE GENOMIC DNA]</scope>
    <source>
        <strain evidence="19">cv. O-4</strain>
    </source>
</reference>
<evidence type="ECO:0000256" key="10">
    <source>
        <dbReference type="ARBA" id="ARBA00023004"/>
    </source>
</evidence>
<feature type="binding site" evidence="14">
    <location>
        <position position="212"/>
    </location>
    <ligand>
        <name>Ca(2+)</name>
        <dbReference type="ChEBI" id="CHEBI:29108"/>
        <label>2</label>
    </ligand>
</feature>
<comment type="cofactor">
    <cofactor evidence="14 16">
        <name>Ca(2+)</name>
        <dbReference type="ChEBI" id="CHEBI:29108"/>
    </cofactor>
    <text evidence="14 16">Binds 2 calcium ions per subunit.</text>
</comment>
<evidence type="ECO:0000256" key="15">
    <source>
        <dbReference type="PIRSR" id="PIRSR600823-5"/>
    </source>
</evidence>
<feature type="disulfide bond" evidence="15">
    <location>
        <begin position="81"/>
        <end position="276"/>
    </location>
</feature>
<protein>
    <recommendedName>
        <fullName evidence="4 16">Peroxidase</fullName>
        <ecNumber evidence="4 16">1.11.1.7</ecNumber>
    </recommendedName>
</protein>
<keyword evidence="5 16" id="KW-0575">Peroxidase</keyword>
<keyword evidence="7 14" id="KW-0479">Metal-binding</keyword>
<dbReference type="FunFam" id="1.10.520.10:FF:000022">
    <property type="entry name" value="Peroxidase"/>
    <property type="match status" value="1"/>
</dbReference>
<dbReference type="PROSITE" id="PS50873">
    <property type="entry name" value="PEROXIDASE_4"/>
    <property type="match status" value="1"/>
</dbReference>
<dbReference type="GO" id="GO:0046872">
    <property type="term" value="F:metal ion binding"/>
    <property type="evidence" value="ECO:0007669"/>
    <property type="project" value="UniProtKB-UniRule"/>
</dbReference>
<dbReference type="Gene3D" id="1.10.420.10">
    <property type="entry name" value="Peroxidase, domain 2"/>
    <property type="match status" value="1"/>
</dbReference>
<evidence type="ECO:0000313" key="18">
    <source>
        <dbReference type="EMBL" id="OMO75484.1"/>
    </source>
</evidence>
<comment type="similarity">
    <text evidence="16">Belongs to the peroxidase family. Classical plant (class III) peroxidase subfamily.</text>
</comment>
<dbReference type="Proteomes" id="UP000187203">
    <property type="component" value="Unassembled WGS sequence"/>
</dbReference>
<dbReference type="InterPro" id="IPR002016">
    <property type="entry name" value="Haem_peroxidase"/>
</dbReference>
<evidence type="ECO:0000256" key="14">
    <source>
        <dbReference type="PIRSR" id="PIRSR600823-3"/>
    </source>
</evidence>
<accession>A0A1R3HYU5</accession>
<evidence type="ECO:0000256" key="5">
    <source>
        <dbReference type="ARBA" id="ARBA00022559"/>
    </source>
</evidence>
<feature type="binding site" evidence="13">
    <location>
        <position position="122"/>
    </location>
    <ligand>
        <name>substrate</name>
    </ligand>
</feature>
<dbReference type="PANTHER" id="PTHR31235">
    <property type="entry name" value="PEROXIDASE 25-RELATED"/>
    <property type="match status" value="1"/>
</dbReference>
<evidence type="ECO:0000256" key="6">
    <source>
        <dbReference type="ARBA" id="ARBA00022617"/>
    </source>
</evidence>
<evidence type="ECO:0000256" key="13">
    <source>
        <dbReference type="PIRSR" id="PIRSR600823-2"/>
    </source>
</evidence>
<dbReference type="GO" id="GO:0140825">
    <property type="term" value="F:lactoperoxidase activity"/>
    <property type="evidence" value="ECO:0007669"/>
    <property type="project" value="UniProtKB-EC"/>
</dbReference>
<keyword evidence="9 16" id="KW-0560">Oxidoreductase</keyword>
<evidence type="ECO:0000313" key="19">
    <source>
        <dbReference type="Proteomes" id="UP000187203"/>
    </source>
</evidence>
<dbReference type="AlphaFoldDB" id="A0A1R3HYU5"/>
<name>A0A1R3HYU5_9ROSI</name>
<feature type="binding site" evidence="14">
    <location>
        <position position="49"/>
    </location>
    <ligand>
        <name>Ca(2+)</name>
        <dbReference type="ChEBI" id="CHEBI:29108"/>
        <label>1</label>
    </ligand>
</feature>
<feature type="binding site" evidence="14">
    <location>
        <position position="33"/>
    </location>
    <ligand>
        <name>Ca(2+)</name>
        <dbReference type="ChEBI" id="CHEBI:29108"/>
        <label>1</label>
    </ligand>
</feature>
<dbReference type="SUPFAM" id="SSF48113">
    <property type="entry name" value="Heme-dependent peroxidases"/>
    <property type="match status" value="1"/>
</dbReference>
<comment type="function">
    <text evidence="2">Removal of H(2)O(2), oxidation of toxic reductants, biosynthesis and degradation of lignin, suberization, auxin catabolism, response to environmental stresses such as wounding, pathogen attack and oxidative stress. These functions might be dependent on each isozyme/isoform in each plant tissue.</text>
</comment>
<feature type="disulfide bond" evidence="15">
    <location>
        <begin position="159"/>
        <end position="191"/>
    </location>
</feature>
<comment type="similarity">
    <text evidence="3">Belongs to the peroxidase family. Ascorbate peroxidase subfamily.</text>
</comment>
<evidence type="ECO:0000256" key="7">
    <source>
        <dbReference type="ARBA" id="ARBA00022723"/>
    </source>
</evidence>
<evidence type="ECO:0000256" key="9">
    <source>
        <dbReference type="ARBA" id="ARBA00023002"/>
    </source>
</evidence>
<keyword evidence="6 16" id="KW-0349">Heme</keyword>
<evidence type="ECO:0000259" key="17">
    <source>
        <dbReference type="PROSITE" id="PS50873"/>
    </source>
</evidence>
<feature type="binding site" description="axial binding residue" evidence="14">
    <location>
        <position position="152"/>
    </location>
    <ligand>
        <name>heme b</name>
        <dbReference type="ChEBI" id="CHEBI:60344"/>
    </ligand>
    <ligandPart>
        <name>Fe</name>
        <dbReference type="ChEBI" id="CHEBI:18248"/>
    </ligandPart>
</feature>
<dbReference type="GO" id="GO:0006979">
    <property type="term" value="P:response to oxidative stress"/>
    <property type="evidence" value="ECO:0007669"/>
    <property type="project" value="UniProtKB-UniRule"/>
</dbReference>
<feature type="binding site" evidence="14">
    <location>
        <position position="37"/>
    </location>
    <ligand>
        <name>Ca(2+)</name>
        <dbReference type="ChEBI" id="CHEBI:29108"/>
        <label>1</label>
    </ligand>
</feature>
<dbReference type="InterPro" id="IPR019793">
    <property type="entry name" value="Peroxidases_heam-ligand_BS"/>
</dbReference>
<dbReference type="GO" id="GO:0042744">
    <property type="term" value="P:hydrogen peroxide catabolic process"/>
    <property type="evidence" value="ECO:0007669"/>
    <property type="project" value="UniProtKB-KW"/>
</dbReference>
<keyword evidence="10 14" id="KW-0408">Iron</keyword>
<gene>
    <name evidence="18" type="ORF">COLO4_26101</name>
</gene>
<keyword evidence="11 15" id="KW-1015">Disulfide bond</keyword>
<dbReference type="Pfam" id="PF00141">
    <property type="entry name" value="peroxidase"/>
    <property type="match status" value="1"/>
</dbReference>
<comment type="cofactor">
    <cofactor evidence="14 16">
        <name>heme b</name>
        <dbReference type="ChEBI" id="CHEBI:60344"/>
    </cofactor>
    <text evidence="14 16">Binds 1 heme b (iron(II)-protoporphyrin IX) group per subunit.</text>
</comment>
<dbReference type="EMBL" id="AWUE01019205">
    <property type="protein sequence ID" value="OMO75484.1"/>
    <property type="molecule type" value="Genomic_DNA"/>
</dbReference>
<feature type="signal peptide" evidence="16">
    <location>
        <begin position="1"/>
        <end position="23"/>
    </location>
</feature>
<evidence type="ECO:0000256" key="8">
    <source>
        <dbReference type="ARBA" id="ARBA00022837"/>
    </source>
</evidence>
<dbReference type="EC" id="1.11.1.7" evidence="4 16"/>
<feature type="domain" description="Plant heme peroxidase family profile" evidence="17">
    <location>
        <begin position="31"/>
        <end position="280"/>
    </location>
</feature>
<dbReference type="InterPro" id="IPR000823">
    <property type="entry name" value="Peroxidase_pln"/>
</dbReference>
<dbReference type="GO" id="GO:0020037">
    <property type="term" value="F:heme binding"/>
    <property type="evidence" value="ECO:0007669"/>
    <property type="project" value="UniProtKB-UniRule"/>
</dbReference>
<dbReference type="Gene3D" id="1.10.520.10">
    <property type="match status" value="1"/>
</dbReference>